<dbReference type="Proteomes" id="UP000885832">
    <property type="component" value="Unassembled WGS sequence"/>
</dbReference>
<dbReference type="AlphaFoldDB" id="A0A832N6Z7"/>
<organism evidence="2">
    <name type="scientific">Candidatus Tenderia electrophaga</name>
    <dbReference type="NCBI Taxonomy" id="1748243"/>
    <lineage>
        <taxon>Bacteria</taxon>
        <taxon>Pseudomonadati</taxon>
        <taxon>Pseudomonadota</taxon>
        <taxon>Gammaproteobacteria</taxon>
        <taxon>Candidatus Tenderiales</taxon>
        <taxon>Candidatus Tenderiaceae</taxon>
        <taxon>Candidatus Tenderia</taxon>
    </lineage>
</organism>
<comment type="caution">
    <text evidence="2">The sequence shown here is derived from an EMBL/GenBank/DDBJ whole genome shotgun (WGS) entry which is preliminary data.</text>
</comment>
<sequence>MQDMLADLRESQPIAALKTTKPLQTAGTTERAKAPSILTAKASRGSGGIDTSKFSRSASDNELAGRESTTVTSEIEEMVVASAPEQDSRGRSEEDIKRILRANYNAIYTAYQRELRRNPLLKGKVLFHIVIEPDGSVSECSIMDSELNHPKLERKLALRIKRINFGAEDVETTTIDFPIAFLPG</sequence>
<name>A0A832N6Z7_9GAMM</name>
<gene>
    <name evidence="2" type="ORF">ENJ65_06015</name>
</gene>
<reference evidence="2" key="1">
    <citation type="journal article" date="2020" name="mSystems">
        <title>Genome- and Community-Level Interaction Insights into Carbon Utilization and Element Cycling Functions of Hydrothermarchaeota in Hydrothermal Sediment.</title>
        <authorList>
            <person name="Zhou Z."/>
            <person name="Liu Y."/>
            <person name="Xu W."/>
            <person name="Pan J."/>
            <person name="Luo Z.H."/>
            <person name="Li M."/>
        </authorList>
    </citation>
    <scope>NUCLEOTIDE SEQUENCE [LARGE SCALE GENOMIC DNA]</scope>
    <source>
        <strain evidence="2">HyVt-505</strain>
    </source>
</reference>
<accession>A0A832N6Z7</accession>
<evidence type="ECO:0000313" key="2">
    <source>
        <dbReference type="EMBL" id="HHJ81171.1"/>
    </source>
</evidence>
<protein>
    <submittedName>
        <fullName evidence="2">AgmX/PglI C-terminal domain-containing protein</fullName>
    </submittedName>
</protein>
<proteinExistence type="predicted"/>
<dbReference type="InterPro" id="IPR049806">
    <property type="entry name" value="MasK-like_C"/>
</dbReference>
<dbReference type="NCBIfam" id="NF033768">
    <property type="entry name" value="myxo_SS_tail"/>
    <property type="match status" value="1"/>
</dbReference>
<dbReference type="EMBL" id="DRNF01000378">
    <property type="protein sequence ID" value="HHJ81171.1"/>
    <property type="molecule type" value="Genomic_DNA"/>
</dbReference>
<feature type="compositionally biased region" description="Basic and acidic residues" evidence="1">
    <location>
        <begin position="1"/>
        <end position="10"/>
    </location>
</feature>
<evidence type="ECO:0000256" key="1">
    <source>
        <dbReference type="SAM" id="MobiDB-lite"/>
    </source>
</evidence>
<feature type="region of interest" description="Disordered" evidence="1">
    <location>
        <begin position="1"/>
        <end position="92"/>
    </location>
</feature>